<dbReference type="InterPro" id="IPR036514">
    <property type="entry name" value="SGNH_hydro_sf"/>
</dbReference>
<proteinExistence type="inferred from homology"/>
<dbReference type="Gene3D" id="3.40.50.1110">
    <property type="entry name" value="SGNH hydrolase"/>
    <property type="match status" value="1"/>
</dbReference>
<keyword evidence="2" id="KW-0732">Signal</keyword>
<feature type="signal peptide" evidence="2">
    <location>
        <begin position="1"/>
        <end position="27"/>
    </location>
</feature>
<name>A0A8B8P4X7_9MYRT</name>
<gene>
    <name evidence="4" type="primary">LOC115739804</name>
</gene>
<dbReference type="OrthoDB" id="1600564at2759"/>
<organism evidence="3 4">
    <name type="scientific">Rhodamnia argentea</name>
    <dbReference type="NCBI Taxonomy" id="178133"/>
    <lineage>
        <taxon>Eukaryota</taxon>
        <taxon>Viridiplantae</taxon>
        <taxon>Streptophyta</taxon>
        <taxon>Embryophyta</taxon>
        <taxon>Tracheophyta</taxon>
        <taxon>Spermatophyta</taxon>
        <taxon>Magnoliopsida</taxon>
        <taxon>eudicotyledons</taxon>
        <taxon>Gunneridae</taxon>
        <taxon>Pentapetalae</taxon>
        <taxon>rosids</taxon>
        <taxon>malvids</taxon>
        <taxon>Myrtales</taxon>
        <taxon>Myrtaceae</taxon>
        <taxon>Myrtoideae</taxon>
        <taxon>Myrteae</taxon>
        <taxon>Australasian group</taxon>
        <taxon>Rhodamnia</taxon>
    </lineage>
</organism>
<accession>A0A8B8P4X7</accession>
<dbReference type="AlphaFoldDB" id="A0A8B8P4X7"/>
<dbReference type="PANTHER" id="PTHR45642:SF7">
    <property type="entry name" value="GDSL ESTERASE_LIPASE"/>
    <property type="match status" value="1"/>
</dbReference>
<dbReference type="Pfam" id="PF00657">
    <property type="entry name" value="Lipase_GDSL"/>
    <property type="match status" value="1"/>
</dbReference>
<feature type="chain" id="PRO_5034190874" evidence="2">
    <location>
        <begin position="28"/>
        <end position="362"/>
    </location>
</feature>
<dbReference type="PANTHER" id="PTHR45642">
    <property type="entry name" value="GDSL ESTERASE/LIPASE EXL3"/>
    <property type="match status" value="1"/>
</dbReference>
<comment type="similarity">
    <text evidence="1">Belongs to the 'GDSL' lipolytic enzyme family.</text>
</comment>
<dbReference type="GO" id="GO:0016788">
    <property type="term" value="F:hydrolase activity, acting on ester bonds"/>
    <property type="evidence" value="ECO:0007669"/>
    <property type="project" value="InterPro"/>
</dbReference>
<evidence type="ECO:0000256" key="2">
    <source>
        <dbReference type="SAM" id="SignalP"/>
    </source>
</evidence>
<evidence type="ECO:0000313" key="4">
    <source>
        <dbReference type="RefSeq" id="XP_030528933.1"/>
    </source>
</evidence>
<dbReference type="FunFam" id="3.40.50.1110:FF:000003">
    <property type="entry name" value="GDSL esterase/lipase APG"/>
    <property type="match status" value="1"/>
</dbReference>
<dbReference type="SUPFAM" id="SSF52266">
    <property type="entry name" value="SGNH hydrolase"/>
    <property type="match status" value="1"/>
</dbReference>
<dbReference type="KEGG" id="rarg:115739804"/>
<reference evidence="4" key="1">
    <citation type="submission" date="2025-08" db="UniProtKB">
        <authorList>
            <consortium name="RefSeq"/>
        </authorList>
    </citation>
    <scope>IDENTIFICATION</scope>
    <source>
        <tissue evidence="4">Leaf</tissue>
    </source>
</reference>
<keyword evidence="3" id="KW-1185">Reference proteome</keyword>
<dbReference type="CDD" id="cd01837">
    <property type="entry name" value="SGNH_plant_lipase_like"/>
    <property type="match status" value="1"/>
</dbReference>
<evidence type="ECO:0000256" key="1">
    <source>
        <dbReference type="ARBA" id="ARBA00008668"/>
    </source>
</evidence>
<dbReference type="RefSeq" id="XP_030528933.1">
    <property type="nucleotide sequence ID" value="XM_030673073.2"/>
</dbReference>
<sequence>MRAGAEAAAAAAGVAALLALMPLLAQAIAIDRVRQLAAKNNVTCVLVFGDSSVDSGNNNVLQTTMKSNFPPYGRDFLNGRPTGRFCNGRLATDFIAEALGYTKAIPAFLDPKLTKSDVLHGVSFASAASGYDDFTANISTVLSVSKQLEYFLHYKIHLSKFVGGKKAEEIINNAVFVVSMGTNDFIQNYYLDPTRPKQYSLQAYLNFLISCMSRDIQEMHRLGARRLVIVGIPPLGCLPLVKTLMDTATCHQDYNKISSSFNSLTRRRLDSLRKSKGLKTAFVDAYAIIQDAINRPGRYGLTETTKGCCGTGTVEYGESCKGLTTCSEPEKYVFWDAVHPTEKMYKILALEAIASFDESLLA</sequence>
<dbReference type="InterPro" id="IPR001087">
    <property type="entry name" value="GDSL"/>
</dbReference>
<protein>
    <submittedName>
        <fullName evidence="4">GDSL esterase/lipase At5g45950</fullName>
    </submittedName>
</protein>
<evidence type="ECO:0000313" key="3">
    <source>
        <dbReference type="Proteomes" id="UP000827889"/>
    </source>
</evidence>
<dbReference type="InterPro" id="IPR035669">
    <property type="entry name" value="SGNH_plant_lipase-like"/>
</dbReference>
<dbReference type="Proteomes" id="UP000827889">
    <property type="component" value="Chromosome 9"/>
</dbReference>
<dbReference type="GeneID" id="115739804"/>
<dbReference type="InterPro" id="IPR050592">
    <property type="entry name" value="GDSL_lipolytic_enzyme"/>
</dbReference>